<protein>
    <submittedName>
        <fullName evidence="2">Ribbon-helix-helix domain protein</fullName>
    </submittedName>
</protein>
<sequence length="90" mass="10387">MNDEELYRFFGTTENDVDRTVDKVETGDYSDFDFSRVMQGRPMEKERMETVSAPVAQSRVKAMNRAAKAQGISRSEFIRRAIDRELMALS</sequence>
<dbReference type="EMBL" id="JGYP01000005">
    <property type="protein sequence ID" value="KFI44921.1"/>
    <property type="molecule type" value="Genomic_DNA"/>
</dbReference>
<dbReference type="Gene3D" id="1.10.1220.10">
    <property type="entry name" value="Met repressor-like"/>
    <property type="match status" value="1"/>
</dbReference>
<organism evidence="2 3">
    <name type="scientific">Bifidobacterium bohemicum DSM 22767</name>
    <dbReference type="NCBI Taxonomy" id="1437606"/>
    <lineage>
        <taxon>Bacteria</taxon>
        <taxon>Bacillati</taxon>
        <taxon>Actinomycetota</taxon>
        <taxon>Actinomycetes</taxon>
        <taxon>Bifidobacteriales</taxon>
        <taxon>Bifidobacteriaceae</taxon>
        <taxon>Bifidobacterium</taxon>
    </lineage>
</organism>
<proteinExistence type="predicted"/>
<dbReference type="RefSeq" id="WP_044098308.1">
    <property type="nucleotide sequence ID" value="NZ_JDUS01000004.1"/>
</dbReference>
<name>A0A086ZEH1_9BIFI</name>
<keyword evidence="3" id="KW-1185">Reference proteome</keyword>
<dbReference type="OrthoDB" id="3176518at2"/>
<evidence type="ECO:0000313" key="2">
    <source>
        <dbReference type="EMBL" id="KFI44921.1"/>
    </source>
</evidence>
<dbReference type="GO" id="GO:0006355">
    <property type="term" value="P:regulation of DNA-templated transcription"/>
    <property type="evidence" value="ECO:0007669"/>
    <property type="project" value="InterPro"/>
</dbReference>
<feature type="domain" description="Ribbon-helix-helix protein CopG" evidence="1">
    <location>
        <begin position="60"/>
        <end position="86"/>
    </location>
</feature>
<reference evidence="2 3" key="1">
    <citation type="submission" date="2014-03" db="EMBL/GenBank/DDBJ databases">
        <title>Genomics of Bifidobacteria.</title>
        <authorList>
            <person name="Ventura M."/>
            <person name="Milani C."/>
            <person name="Lugli G.A."/>
        </authorList>
    </citation>
    <scope>NUCLEOTIDE SEQUENCE [LARGE SCALE GENOMIC DNA]</scope>
    <source>
        <strain evidence="2 3">DSM 22767</strain>
    </source>
</reference>
<dbReference type="InterPro" id="IPR013321">
    <property type="entry name" value="Arc_rbn_hlx_hlx"/>
</dbReference>
<dbReference type="InterPro" id="IPR002145">
    <property type="entry name" value="CopG"/>
</dbReference>
<gene>
    <name evidence="2" type="ORF">BBOH_1652</name>
</gene>
<comment type="caution">
    <text evidence="2">The sequence shown here is derived from an EMBL/GenBank/DDBJ whole genome shotgun (WGS) entry which is preliminary data.</text>
</comment>
<evidence type="ECO:0000259" key="1">
    <source>
        <dbReference type="Pfam" id="PF01402"/>
    </source>
</evidence>
<accession>A0A086ZEH1</accession>
<evidence type="ECO:0000313" key="3">
    <source>
        <dbReference type="Proteomes" id="UP000029096"/>
    </source>
</evidence>
<dbReference type="eggNOG" id="ENOG502ZN57">
    <property type="taxonomic scope" value="Bacteria"/>
</dbReference>
<dbReference type="Pfam" id="PF01402">
    <property type="entry name" value="RHH_1"/>
    <property type="match status" value="1"/>
</dbReference>
<dbReference type="Proteomes" id="UP000029096">
    <property type="component" value="Unassembled WGS sequence"/>
</dbReference>
<dbReference type="AlphaFoldDB" id="A0A086ZEH1"/>